<evidence type="ECO:0000259" key="4">
    <source>
        <dbReference type="Pfam" id="PF01182"/>
    </source>
</evidence>
<evidence type="ECO:0000256" key="1">
    <source>
        <dbReference type="ARBA" id="ARBA00022801"/>
    </source>
</evidence>
<organism evidence="5 6">
    <name type="scientific">Periweissella beninensis</name>
    <dbReference type="NCBI Taxonomy" id="504936"/>
    <lineage>
        <taxon>Bacteria</taxon>
        <taxon>Bacillati</taxon>
        <taxon>Bacillota</taxon>
        <taxon>Bacilli</taxon>
        <taxon>Lactobacillales</taxon>
        <taxon>Lactobacillaceae</taxon>
        <taxon>Periweissella</taxon>
    </lineage>
</organism>
<dbReference type="CDD" id="cd01399">
    <property type="entry name" value="GlcN6P_deaminase"/>
    <property type="match status" value="1"/>
</dbReference>
<dbReference type="Proteomes" id="UP001057481">
    <property type="component" value="Unassembled WGS sequence"/>
</dbReference>
<dbReference type="InterPro" id="IPR006148">
    <property type="entry name" value="Glc/Gal-6P_isomerase"/>
</dbReference>
<protein>
    <recommendedName>
        <fullName evidence="3">Glucosamine-6-phosphate deaminase</fullName>
        <ecNumber evidence="3">3.5.99.6</ecNumber>
    </recommendedName>
    <alternativeName>
        <fullName evidence="3">GlcN6P deaminase</fullName>
        <shortName evidence="3">GNPDA</shortName>
    </alternativeName>
    <alternativeName>
        <fullName evidence="3">Glucosamine-6-phosphate isomerase</fullName>
    </alternativeName>
</protein>
<dbReference type="RefSeq" id="WP_205143963.1">
    <property type="nucleotide sequence ID" value="NZ_JAFBDN010000015.1"/>
</dbReference>
<dbReference type="HAMAP" id="MF_01241">
    <property type="entry name" value="GlcN6P_deamin"/>
    <property type="match status" value="1"/>
</dbReference>
<evidence type="ECO:0000313" key="6">
    <source>
        <dbReference type="Proteomes" id="UP001057481"/>
    </source>
</evidence>
<gene>
    <name evidence="3 5" type="primary">nagB</name>
    <name evidence="5" type="ORF">KAK10_09110</name>
</gene>
<keyword evidence="6" id="KW-1185">Reference proteome</keyword>
<dbReference type="EMBL" id="JAGMVS010000075">
    <property type="protein sequence ID" value="MCM2438055.1"/>
    <property type="molecule type" value="Genomic_DNA"/>
</dbReference>
<comment type="caution">
    <text evidence="3">Lacks conserved residue(s) required for the propagation of feature annotation.</text>
</comment>
<feature type="active site" description="Proton acceptor; for enolization step" evidence="3">
    <location>
        <position position="63"/>
    </location>
</feature>
<feature type="active site" description="Proton acceptor; for ring-opening step" evidence="3">
    <location>
        <position position="131"/>
    </location>
</feature>
<feature type="active site" description="For ring-opening step" evidence="3">
    <location>
        <position position="129"/>
    </location>
</feature>
<dbReference type="EC" id="3.5.99.6" evidence="3"/>
<dbReference type="SUPFAM" id="SSF100950">
    <property type="entry name" value="NagB/RpiA/CoA transferase-like"/>
    <property type="match status" value="1"/>
</dbReference>
<dbReference type="PANTHER" id="PTHR11280">
    <property type="entry name" value="GLUCOSAMINE-6-PHOSPHATE ISOMERASE"/>
    <property type="match status" value="1"/>
</dbReference>
<comment type="caution">
    <text evidence="5">The sequence shown here is derived from an EMBL/GenBank/DDBJ whole genome shotgun (WGS) entry which is preliminary data.</text>
</comment>
<dbReference type="InterPro" id="IPR018321">
    <property type="entry name" value="Glucosamine6P_isomerase_CS"/>
</dbReference>
<reference evidence="5" key="1">
    <citation type="submission" date="2021-04" db="EMBL/GenBank/DDBJ databases">
        <title>Taxonomic assessment of Weissella genus.</title>
        <authorList>
            <person name="Fanelli F."/>
            <person name="Chieffi D."/>
            <person name="Dell'Aquila A."/>
            <person name="Gyu-Sung C."/>
            <person name="Franz C.M.A.P."/>
            <person name="Fusco V."/>
        </authorList>
    </citation>
    <scope>NUCLEOTIDE SEQUENCE</scope>
    <source>
        <strain evidence="5">LMG 25373</strain>
    </source>
</reference>
<evidence type="ECO:0000256" key="2">
    <source>
        <dbReference type="ARBA" id="ARBA00023277"/>
    </source>
</evidence>
<dbReference type="InterPro" id="IPR037171">
    <property type="entry name" value="NagB/RpiA_transferase-like"/>
</dbReference>
<comment type="catalytic activity">
    <reaction evidence="3">
        <text>alpha-D-glucosamine 6-phosphate + H2O = beta-D-fructose 6-phosphate + NH4(+)</text>
        <dbReference type="Rhea" id="RHEA:12172"/>
        <dbReference type="ChEBI" id="CHEBI:15377"/>
        <dbReference type="ChEBI" id="CHEBI:28938"/>
        <dbReference type="ChEBI" id="CHEBI:57634"/>
        <dbReference type="ChEBI" id="CHEBI:75989"/>
        <dbReference type="EC" id="3.5.99.6"/>
    </reaction>
</comment>
<proteinExistence type="inferred from homology"/>
<evidence type="ECO:0000313" key="5">
    <source>
        <dbReference type="EMBL" id="MCM2438055.1"/>
    </source>
</evidence>
<feature type="active site" description="For ring-opening step" evidence="3">
    <location>
        <position position="136"/>
    </location>
</feature>
<dbReference type="NCBIfam" id="TIGR00502">
    <property type="entry name" value="nagB"/>
    <property type="match status" value="1"/>
</dbReference>
<dbReference type="GO" id="GO:0004342">
    <property type="term" value="F:glucosamine-6-phosphate deaminase activity"/>
    <property type="evidence" value="ECO:0007669"/>
    <property type="project" value="UniProtKB-EC"/>
</dbReference>
<accession>A0ABT0VNE6</accession>
<dbReference type="Gene3D" id="3.40.50.1360">
    <property type="match status" value="1"/>
</dbReference>
<keyword evidence="1 3" id="KW-0378">Hydrolase</keyword>
<evidence type="ECO:0000256" key="3">
    <source>
        <dbReference type="HAMAP-Rule" id="MF_01241"/>
    </source>
</evidence>
<sequence>MQIIKVNTPEDGGNEGVRIISNALKNNRLNCLGLATGSTPITLYQAIIAQHINMQHVVSVNLDEYVGLSAKHPQSYHQFMQKKLFDKVNFKANYLPNGDATVIADEIKRYNDIIAKNPIDIQILGIGENGHIGFNEPGTSFDSKTHLVDLTANTIKANARFFENIADVPTQAITMGIQQIMAAKQIIMLAYGTKKAQAIANMIKGPIVENMPASILQNHKNVIVIADGAALSLL</sequence>
<dbReference type="PROSITE" id="PS01161">
    <property type="entry name" value="GLC_GALNAC_ISOMERASE"/>
    <property type="match status" value="1"/>
</dbReference>
<name>A0ABT0VNE6_9LACO</name>
<comment type="similarity">
    <text evidence="3">Belongs to the glucosamine/galactosamine-6-phosphate isomerase family. NagB subfamily.</text>
</comment>
<comment type="pathway">
    <text evidence="3">Amino-sugar metabolism; N-acetylneuraminate degradation; D-fructose 6-phosphate from N-acetylneuraminate: step 5/5.</text>
</comment>
<dbReference type="Pfam" id="PF01182">
    <property type="entry name" value="Glucosamine_iso"/>
    <property type="match status" value="1"/>
</dbReference>
<feature type="domain" description="Glucosamine/galactosamine-6-phosphate isomerase" evidence="4">
    <location>
        <begin position="18"/>
        <end position="221"/>
    </location>
</feature>
<comment type="function">
    <text evidence="3">Catalyzes the reversible isomerization-deamination of glucosamine 6-phosphate (GlcN6P) to form fructose 6-phosphate (Fru6P) and ammonium ion.</text>
</comment>
<dbReference type="PANTHER" id="PTHR11280:SF5">
    <property type="entry name" value="GLUCOSAMINE-6-PHOSPHATE ISOMERASE"/>
    <property type="match status" value="1"/>
</dbReference>
<dbReference type="InterPro" id="IPR004547">
    <property type="entry name" value="Glucosamine6P_isomerase"/>
</dbReference>
<keyword evidence="2 3" id="KW-0119">Carbohydrate metabolism</keyword>